<dbReference type="InterPro" id="IPR051359">
    <property type="entry name" value="CaCA_antiporter"/>
</dbReference>
<keyword evidence="15" id="KW-1185">Reference proteome</keyword>
<comment type="caution">
    <text evidence="14">The sequence shown here is derived from an EMBL/GenBank/DDBJ whole genome shotgun (WGS) entry which is preliminary data.</text>
</comment>
<dbReference type="Pfam" id="PF01699">
    <property type="entry name" value="Na_Ca_ex"/>
    <property type="match status" value="1"/>
</dbReference>
<evidence type="ECO:0000256" key="9">
    <source>
        <dbReference type="ARBA" id="ARBA00023136"/>
    </source>
</evidence>
<evidence type="ECO:0000256" key="3">
    <source>
        <dbReference type="ARBA" id="ARBA00022449"/>
    </source>
</evidence>
<dbReference type="AlphaFoldDB" id="A0AAN8VVR2"/>
<evidence type="ECO:0000256" key="2">
    <source>
        <dbReference type="ARBA" id="ARBA00022448"/>
    </source>
</evidence>
<dbReference type="Gene3D" id="1.20.1420.30">
    <property type="entry name" value="NCX, central ion-binding region"/>
    <property type="match status" value="1"/>
</dbReference>
<evidence type="ECO:0000256" key="5">
    <source>
        <dbReference type="ARBA" id="ARBA00022692"/>
    </source>
</evidence>
<reference evidence="14 15" key="1">
    <citation type="submission" date="2023-12" db="EMBL/GenBank/DDBJ databases">
        <title>A high-quality genome assembly for Dillenia turbinata (Dilleniales).</title>
        <authorList>
            <person name="Chanderbali A."/>
        </authorList>
    </citation>
    <scope>NUCLEOTIDE SEQUENCE [LARGE SCALE GENOMIC DNA]</scope>
    <source>
        <strain evidence="14">LSX21</strain>
        <tissue evidence="14">Leaf</tissue>
    </source>
</reference>
<keyword evidence="3" id="KW-0050">Antiport</keyword>
<evidence type="ECO:0000259" key="13">
    <source>
        <dbReference type="Pfam" id="PF01699"/>
    </source>
</evidence>
<feature type="domain" description="Sodium/calcium exchanger membrane region" evidence="13">
    <location>
        <begin position="4"/>
        <end position="84"/>
    </location>
</feature>
<evidence type="ECO:0000256" key="12">
    <source>
        <dbReference type="SAM" id="Phobius"/>
    </source>
</evidence>
<keyword evidence="10" id="KW-0406">Ion transport</keyword>
<name>A0AAN8VVR2_9MAGN</name>
<comment type="subcellular location">
    <subcellularLocation>
        <location evidence="1">Membrane</location>
        <topology evidence="1">Multi-pass membrane protein</topology>
    </subcellularLocation>
</comment>
<dbReference type="GO" id="GO:0015297">
    <property type="term" value="F:antiporter activity"/>
    <property type="evidence" value="ECO:0007669"/>
    <property type="project" value="UniProtKB-KW"/>
</dbReference>
<evidence type="ECO:0000256" key="11">
    <source>
        <dbReference type="ARBA" id="ARBA00038187"/>
    </source>
</evidence>
<proteinExistence type="inferred from homology"/>
<dbReference type="Proteomes" id="UP001370490">
    <property type="component" value="Unassembled WGS sequence"/>
</dbReference>
<accession>A0AAN8VVR2</accession>
<gene>
    <name evidence="14" type="ORF">RJ641_030681</name>
</gene>
<keyword evidence="2" id="KW-0813">Transport</keyword>
<keyword evidence="4" id="KW-0633">Potassium transport</keyword>
<dbReference type="GO" id="GO:0006814">
    <property type="term" value="P:sodium ion transport"/>
    <property type="evidence" value="ECO:0007669"/>
    <property type="project" value="UniProtKB-KW"/>
</dbReference>
<evidence type="ECO:0000256" key="4">
    <source>
        <dbReference type="ARBA" id="ARBA00022538"/>
    </source>
</evidence>
<dbReference type="PANTHER" id="PTHR12266">
    <property type="entry name" value="NA+/CA2+ K+ INDEPENDENT EXCHANGER"/>
    <property type="match status" value="1"/>
</dbReference>
<evidence type="ECO:0000313" key="14">
    <source>
        <dbReference type="EMBL" id="KAK6941150.1"/>
    </source>
</evidence>
<feature type="transmembrane region" description="Helical" evidence="12">
    <location>
        <begin position="62"/>
        <end position="82"/>
    </location>
</feature>
<dbReference type="GO" id="GO:0006813">
    <property type="term" value="P:potassium ion transport"/>
    <property type="evidence" value="ECO:0007669"/>
    <property type="project" value="UniProtKB-KW"/>
</dbReference>
<evidence type="ECO:0000256" key="10">
    <source>
        <dbReference type="ARBA" id="ARBA00023201"/>
    </source>
</evidence>
<dbReference type="GO" id="GO:0008324">
    <property type="term" value="F:monoatomic cation transmembrane transporter activity"/>
    <property type="evidence" value="ECO:0007669"/>
    <property type="project" value="TreeGrafter"/>
</dbReference>
<evidence type="ECO:0000256" key="1">
    <source>
        <dbReference type="ARBA" id="ARBA00004141"/>
    </source>
</evidence>
<keyword evidence="6" id="KW-0630">Potassium</keyword>
<comment type="similarity">
    <text evidence="11">Belongs to the Ca(2+):cation antiporter (CaCA) (TC 2.A.19) family. Cation/calcium exchanger (CCX) subfamily.</text>
</comment>
<sequence>MLGNTAVDYFCCSLEMVAYILKLPLTVAGVTLLPLRNGAPNVFGSIAAFIGTDAGEVGLNNVLGGAMFVTCILVGVVSLCVAEKECRFSDFQLGLKIHTLAVRVAFDYDDYVKTNLIALYAPCGSFEEAYKLFDDITDKKCSGF</sequence>
<keyword evidence="7 12" id="KW-1133">Transmembrane helix</keyword>
<keyword evidence="5 12" id="KW-0812">Transmembrane</keyword>
<evidence type="ECO:0000256" key="8">
    <source>
        <dbReference type="ARBA" id="ARBA00023053"/>
    </source>
</evidence>
<evidence type="ECO:0000256" key="7">
    <source>
        <dbReference type="ARBA" id="ARBA00022989"/>
    </source>
</evidence>
<dbReference type="PANTHER" id="PTHR12266:SF0">
    <property type="entry name" value="MITOCHONDRIAL SODIUM_CALCIUM EXCHANGER PROTEIN"/>
    <property type="match status" value="1"/>
</dbReference>
<keyword evidence="9 12" id="KW-0472">Membrane</keyword>
<evidence type="ECO:0000313" key="15">
    <source>
        <dbReference type="Proteomes" id="UP001370490"/>
    </source>
</evidence>
<protein>
    <submittedName>
        <fullName evidence="14">Sodium/calcium exchanger membrane region</fullName>
    </submittedName>
</protein>
<evidence type="ECO:0000256" key="6">
    <source>
        <dbReference type="ARBA" id="ARBA00022958"/>
    </source>
</evidence>
<keyword evidence="10" id="KW-0739">Sodium transport</keyword>
<dbReference type="InterPro" id="IPR004837">
    <property type="entry name" value="NaCa_Exmemb"/>
</dbReference>
<organism evidence="14 15">
    <name type="scientific">Dillenia turbinata</name>
    <dbReference type="NCBI Taxonomy" id="194707"/>
    <lineage>
        <taxon>Eukaryota</taxon>
        <taxon>Viridiplantae</taxon>
        <taxon>Streptophyta</taxon>
        <taxon>Embryophyta</taxon>
        <taxon>Tracheophyta</taxon>
        <taxon>Spermatophyta</taxon>
        <taxon>Magnoliopsida</taxon>
        <taxon>eudicotyledons</taxon>
        <taxon>Gunneridae</taxon>
        <taxon>Pentapetalae</taxon>
        <taxon>Dilleniales</taxon>
        <taxon>Dilleniaceae</taxon>
        <taxon>Dillenia</taxon>
    </lineage>
</organism>
<keyword evidence="8" id="KW-0915">Sodium</keyword>
<dbReference type="InterPro" id="IPR044880">
    <property type="entry name" value="NCX_ion-bd_dom_sf"/>
</dbReference>
<dbReference type="GO" id="GO:0016020">
    <property type="term" value="C:membrane"/>
    <property type="evidence" value="ECO:0007669"/>
    <property type="project" value="UniProtKB-SubCell"/>
</dbReference>
<dbReference type="EMBL" id="JBAMMX010000005">
    <property type="protein sequence ID" value="KAK6941150.1"/>
    <property type="molecule type" value="Genomic_DNA"/>
</dbReference>